<feature type="transmembrane region" description="Helical" evidence="1">
    <location>
        <begin position="38"/>
        <end position="60"/>
    </location>
</feature>
<evidence type="ECO:0000313" key="3">
    <source>
        <dbReference type="Proteomes" id="UP001175227"/>
    </source>
</evidence>
<gene>
    <name evidence="2" type="ORF">IW261DRAFT_1431609</name>
</gene>
<dbReference type="Proteomes" id="UP001175227">
    <property type="component" value="Unassembled WGS sequence"/>
</dbReference>
<keyword evidence="3" id="KW-1185">Reference proteome</keyword>
<keyword evidence="1" id="KW-0812">Transmembrane</keyword>
<protein>
    <submittedName>
        <fullName evidence="2">Uncharacterized protein</fullName>
    </submittedName>
</protein>
<proteinExistence type="predicted"/>
<evidence type="ECO:0000313" key="2">
    <source>
        <dbReference type="EMBL" id="KAK0490349.1"/>
    </source>
</evidence>
<dbReference type="AlphaFoldDB" id="A0AA39UNF2"/>
<evidence type="ECO:0000256" key="1">
    <source>
        <dbReference type="SAM" id="Phobius"/>
    </source>
</evidence>
<name>A0AA39UNF2_9AGAR</name>
<organism evidence="2 3">
    <name type="scientific">Armillaria novae-zelandiae</name>
    <dbReference type="NCBI Taxonomy" id="153914"/>
    <lineage>
        <taxon>Eukaryota</taxon>
        <taxon>Fungi</taxon>
        <taxon>Dikarya</taxon>
        <taxon>Basidiomycota</taxon>
        <taxon>Agaricomycotina</taxon>
        <taxon>Agaricomycetes</taxon>
        <taxon>Agaricomycetidae</taxon>
        <taxon>Agaricales</taxon>
        <taxon>Marasmiineae</taxon>
        <taxon>Physalacriaceae</taxon>
        <taxon>Armillaria</taxon>
    </lineage>
</organism>
<keyword evidence="1" id="KW-1133">Transmembrane helix</keyword>
<keyword evidence="1" id="KW-0472">Membrane</keyword>
<dbReference type="EMBL" id="JAUEPR010000001">
    <property type="protein sequence ID" value="KAK0490349.1"/>
    <property type="molecule type" value="Genomic_DNA"/>
</dbReference>
<sequence length="132" mass="14845">MVTVVVAATQGVLAHVIGSRRIISFHQTSTSCKQAARFRQFLATSILFALLSLSFFTFCFQKPLLSRHSRPQAVFSLFYHVTLPPDTPSAHYERYHFQYFLLPNFVVGPAMDISPGVKCSRKFTCFSGSGFE</sequence>
<accession>A0AA39UNF2</accession>
<reference evidence="2" key="1">
    <citation type="submission" date="2023-06" db="EMBL/GenBank/DDBJ databases">
        <authorList>
            <consortium name="Lawrence Berkeley National Laboratory"/>
            <person name="Ahrendt S."/>
            <person name="Sahu N."/>
            <person name="Indic B."/>
            <person name="Wong-Bajracharya J."/>
            <person name="Merenyi Z."/>
            <person name="Ke H.-M."/>
            <person name="Monk M."/>
            <person name="Kocsube S."/>
            <person name="Drula E."/>
            <person name="Lipzen A."/>
            <person name="Balint B."/>
            <person name="Henrissat B."/>
            <person name="Andreopoulos B."/>
            <person name="Martin F.M."/>
            <person name="Harder C.B."/>
            <person name="Rigling D."/>
            <person name="Ford K.L."/>
            <person name="Foster G.D."/>
            <person name="Pangilinan J."/>
            <person name="Papanicolaou A."/>
            <person name="Barry K."/>
            <person name="LaButti K."/>
            <person name="Viragh M."/>
            <person name="Koriabine M."/>
            <person name="Yan M."/>
            <person name="Riley R."/>
            <person name="Champramary S."/>
            <person name="Plett K.L."/>
            <person name="Tsai I.J."/>
            <person name="Slot J."/>
            <person name="Sipos G."/>
            <person name="Plett J."/>
            <person name="Nagy L.G."/>
            <person name="Grigoriev I.V."/>
        </authorList>
    </citation>
    <scope>NUCLEOTIDE SEQUENCE</scope>
    <source>
        <strain evidence="2">ICMP 16352</strain>
    </source>
</reference>
<comment type="caution">
    <text evidence="2">The sequence shown here is derived from an EMBL/GenBank/DDBJ whole genome shotgun (WGS) entry which is preliminary data.</text>
</comment>